<gene>
    <name evidence="1" type="ORF">N7476_004084</name>
</gene>
<dbReference type="AlphaFoldDB" id="A0A9W9U5K7"/>
<dbReference type="Proteomes" id="UP001147746">
    <property type="component" value="Unassembled WGS sequence"/>
</dbReference>
<sequence length="224" mass="25316">MSSASSRAGSITSAHVDMDEQGPSCLYHIYRRPFHRRYEFKSPDDQTVYYGDVSLWTFKRPDIILHAGDSDKGPVVAVSKFLKFSGDYKLCLGNPDDVNAQWEDMTKESALHSRHRFEMTVLSQTGDPNIERRSFLWKRTRHVKVDDSTSSIWGLRNFKLVDERTDQLMAVFTDEKSISKCGKLQIKAEYGGSFDIMVLISCVSLYERARRRNRSASGGGGGGG</sequence>
<accession>A0A9W9U5K7</accession>
<proteinExistence type="predicted"/>
<name>A0A9W9U5K7_9EURO</name>
<organism evidence="1 2">
    <name type="scientific">Penicillium atrosanguineum</name>
    <dbReference type="NCBI Taxonomy" id="1132637"/>
    <lineage>
        <taxon>Eukaryota</taxon>
        <taxon>Fungi</taxon>
        <taxon>Dikarya</taxon>
        <taxon>Ascomycota</taxon>
        <taxon>Pezizomycotina</taxon>
        <taxon>Eurotiomycetes</taxon>
        <taxon>Eurotiomycetidae</taxon>
        <taxon>Eurotiales</taxon>
        <taxon>Aspergillaceae</taxon>
        <taxon>Penicillium</taxon>
    </lineage>
</organism>
<protein>
    <submittedName>
        <fullName evidence="1">Uncharacterized protein</fullName>
    </submittedName>
</protein>
<reference evidence="1" key="1">
    <citation type="submission" date="2022-12" db="EMBL/GenBank/DDBJ databases">
        <authorList>
            <person name="Petersen C."/>
        </authorList>
    </citation>
    <scope>NUCLEOTIDE SEQUENCE</scope>
    <source>
        <strain evidence="1">IBT 21472</strain>
    </source>
</reference>
<reference evidence="1" key="2">
    <citation type="journal article" date="2023" name="IMA Fungus">
        <title>Comparative genomic study of the Penicillium genus elucidates a diverse pangenome and 15 lateral gene transfer events.</title>
        <authorList>
            <person name="Petersen C."/>
            <person name="Sorensen T."/>
            <person name="Nielsen M.R."/>
            <person name="Sondergaard T.E."/>
            <person name="Sorensen J.L."/>
            <person name="Fitzpatrick D.A."/>
            <person name="Frisvad J.C."/>
            <person name="Nielsen K.L."/>
        </authorList>
    </citation>
    <scope>NUCLEOTIDE SEQUENCE</scope>
    <source>
        <strain evidence="1">IBT 21472</strain>
    </source>
</reference>
<comment type="caution">
    <text evidence="1">The sequence shown here is derived from an EMBL/GenBank/DDBJ whole genome shotgun (WGS) entry which is preliminary data.</text>
</comment>
<evidence type="ECO:0000313" key="2">
    <source>
        <dbReference type="Proteomes" id="UP001147746"/>
    </source>
</evidence>
<evidence type="ECO:0000313" key="1">
    <source>
        <dbReference type="EMBL" id="KAJ5321082.1"/>
    </source>
</evidence>
<keyword evidence="2" id="KW-1185">Reference proteome</keyword>
<dbReference type="EMBL" id="JAPZBO010000003">
    <property type="protein sequence ID" value="KAJ5321082.1"/>
    <property type="molecule type" value="Genomic_DNA"/>
</dbReference>